<dbReference type="FunCoup" id="A0A200R6T4">
    <property type="interactions" value="134"/>
</dbReference>
<feature type="compositionally biased region" description="Low complexity" evidence="2">
    <location>
        <begin position="132"/>
        <end position="147"/>
    </location>
</feature>
<organism evidence="3 4">
    <name type="scientific">Macleaya cordata</name>
    <name type="common">Five-seeded plume-poppy</name>
    <name type="synonym">Bocconia cordata</name>
    <dbReference type="NCBI Taxonomy" id="56857"/>
    <lineage>
        <taxon>Eukaryota</taxon>
        <taxon>Viridiplantae</taxon>
        <taxon>Streptophyta</taxon>
        <taxon>Embryophyta</taxon>
        <taxon>Tracheophyta</taxon>
        <taxon>Spermatophyta</taxon>
        <taxon>Magnoliopsida</taxon>
        <taxon>Ranunculales</taxon>
        <taxon>Papaveraceae</taxon>
        <taxon>Papaveroideae</taxon>
        <taxon>Macleaya</taxon>
    </lineage>
</organism>
<name>A0A200R6T4_MACCD</name>
<dbReference type="OMA" id="KSGCFWC"/>
<dbReference type="STRING" id="56857.A0A200R6T4"/>
<gene>
    <name evidence="3" type="ORF">BVC80_1833g57</name>
</gene>
<feature type="compositionally biased region" description="Polar residues" evidence="2">
    <location>
        <begin position="100"/>
        <end position="111"/>
    </location>
</feature>
<feature type="coiled-coil region" evidence="1">
    <location>
        <begin position="189"/>
        <end position="216"/>
    </location>
</feature>
<reference evidence="3 4" key="1">
    <citation type="journal article" date="2017" name="Mol. Plant">
        <title>The Genome of Medicinal Plant Macleaya cordata Provides New Insights into Benzylisoquinoline Alkaloids Metabolism.</title>
        <authorList>
            <person name="Liu X."/>
            <person name="Liu Y."/>
            <person name="Huang P."/>
            <person name="Ma Y."/>
            <person name="Qing Z."/>
            <person name="Tang Q."/>
            <person name="Cao H."/>
            <person name="Cheng P."/>
            <person name="Zheng Y."/>
            <person name="Yuan Z."/>
            <person name="Zhou Y."/>
            <person name="Liu J."/>
            <person name="Tang Z."/>
            <person name="Zhuo Y."/>
            <person name="Zhang Y."/>
            <person name="Yu L."/>
            <person name="Huang J."/>
            <person name="Yang P."/>
            <person name="Peng Q."/>
            <person name="Zhang J."/>
            <person name="Jiang W."/>
            <person name="Zhang Z."/>
            <person name="Lin K."/>
            <person name="Ro D.K."/>
            <person name="Chen X."/>
            <person name="Xiong X."/>
            <person name="Shang Y."/>
            <person name="Huang S."/>
            <person name="Zeng J."/>
        </authorList>
    </citation>
    <scope>NUCLEOTIDE SEQUENCE [LARGE SCALE GENOMIC DNA]</scope>
    <source>
        <strain evidence="4">cv. BLH2017</strain>
        <tissue evidence="3">Root</tissue>
    </source>
</reference>
<evidence type="ECO:0000313" key="4">
    <source>
        <dbReference type="Proteomes" id="UP000195402"/>
    </source>
</evidence>
<dbReference type="Proteomes" id="UP000195402">
    <property type="component" value="Unassembled WGS sequence"/>
</dbReference>
<dbReference type="PANTHER" id="PTHR35692">
    <property type="entry name" value="F26F24.11"/>
    <property type="match status" value="1"/>
</dbReference>
<proteinExistence type="predicted"/>
<dbReference type="AlphaFoldDB" id="A0A200R6T4"/>
<protein>
    <submittedName>
        <fullName evidence="3">Uncharacterized protein</fullName>
    </submittedName>
</protein>
<evidence type="ECO:0000313" key="3">
    <source>
        <dbReference type="EMBL" id="OVA18400.1"/>
    </source>
</evidence>
<dbReference type="EMBL" id="MVGT01000436">
    <property type="protein sequence ID" value="OVA18400.1"/>
    <property type="molecule type" value="Genomic_DNA"/>
</dbReference>
<evidence type="ECO:0000256" key="2">
    <source>
        <dbReference type="SAM" id="MobiDB-lite"/>
    </source>
</evidence>
<dbReference type="OrthoDB" id="1936256at2759"/>
<feature type="region of interest" description="Disordered" evidence="2">
    <location>
        <begin position="59"/>
        <end position="78"/>
    </location>
</feature>
<feature type="region of interest" description="Disordered" evidence="2">
    <location>
        <begin position="90"/>
        <end position="148"/>
    </location>
</feature>
<accession>A0A200R6T4</accession>
<sequence length="246" mass="27104">MGDFSFISESDDSAVEDIIAQAIDHCVLEQVVSINSSGISDSVLPTDLESRFRKLKSFPGAHPAAKNPPPCPKTQNELGSSISLNQFEKTPISSPHEKTGSPTPTISNRAKTSPGFDRSGSKEKPRTGFIHSPSSSSDSSLEVSSPPRQGCCFWYSPKRVSGKKRKETRVSGIGGLDPLDDEFLSDLSMFSLKEQKRKLKRAMKEQEKINREAEKIVEWAKQASARIEVSAIEDLLTDDDDDEKFK</sequence>
<keyword evidence="4" id="KW-1185">Reference proteome</keyword>
<comment type="caution">
    <text evidence="3">The sequence shown here is derived from an EMBL/GenBank/DDBJ whole genome shotgun (WGS) entry which is preliminary data.</text>
</comment>
<dbReference type="InParanoid" id="A0A200R6T4"/>
<evidence type="ECO:0000256" key="1">
    <source>
        <dbReference type="SAM" id="Coils"/>
    </source>
</evidence>
<dbReference type="PANTHER" id="PTHR35692:SF1">
    <property type="entry name" value="F26F24.11"/>
    <property type="match status" value="1"/>
</dbReference>
<keyword evidence="1" id="KW-0175">Coiled coil</keyword>